<evidence type="ECO:0000313" key="10">
    <source>
        <dbReference type="EMBL" id="KAJ3491585.1"/>
    </source>
</evidence>
<feature type="region of interest" description="Disordered" evidence="6">
    <location>
        <begin position="344"/>
        <end position="363"/>
    </location>
</feature>
<protein>
    <recommendedName>
        <fullName evidence="9">Cupin type-1 domain-containing protein</fullName>
    </recommendedName>
</protein>
<dbReference type="CDD" id="cd02241">
    <property type="entry name" value="cupin_OxOx"/>
    <property type="match status" value="1"/>
</dbReference>
<evidence type="ECO:0000313" key="11">
    <source>
        <dbReference type="Proteomes" id="UP001212997"/>
    </source>
</evidence>
<keyword evidence="4" id="KW-0479">Metal-binding</keyword>
<keyword evidence="11" id="KW-1185">Reference proteome</keyword>
<feature type="signal peptide" evidence="8">
    <location>
        <begin position="1"/>
        <end position="20"/>
    </location>
</feature>
<dbReference type="GO" id="GO:0030145">
    <property type="term" value="F:manganese ion binding"/>
    <property type="evidence" value="ECO:0007669"/>
    <property type="project" value="InterPro"/>
</dbReference>
<evidence type="ECO:0000256" key="1">
    <source>
        <dbReference type="ARBA" id="ARBA00004613"/>
    </source>
</evidence>
<evidence type="ECO:0000256" key="8">
    <source>
        <dbReference type="SAM" id="SignalP"/>
    </source>
</evidence>
<evidence type="ECO:0000259" key="9">
    <source>
        <dbReference type="SMART" id="SM00835"/>
    </source>
</evidence>
<dbReference type="PRINTS" id="PR00325">
    <property type="entry name" value="GERMIN"/>
</dbReference>
<proteinExistence type="inferred from homology"/>
<sequence>MQPKIFSLLVALALGSPVFSTSVADKVAQLKLAATAVDRVRLLPNDTDFVFDFVHPSGGVSTGAGGHSVTASSGTFPALIGTGMAMTIGFLGPCGYNTPHTHPRATEFNFAVNGTLSTGVLTENGARFIFNKVHPGSAAIFPKGAIHFEMNNECEPAMFVAAFNDEDPGVLQIAQRFFGIAPSFLAAALGGDIGIQEIKGLESKIPDNIALGTEECLKRCGIWDRHQPTAQRQPRVSANAFPEDWDYKPSTSWKEHWEESTPTYDHWGSPSTPTTYDHWSSSSPTYEHWGPSSPTYEHWSSPTPDHWGPSSPTYDHWGSPSTPSPWDNKSPPYKPSSTWDHYSSSTPSPYPHSPPPESWKYPPSSSSSYSPSSSYSSRYPAASGGQEALNVKGGASVDNDDGSKPNALVIALLVIVIVMLLGYLVIAATWFVRRRRESTKRTGGNKYFKTGEQFAPQFEKSLTHADPYDPPAM</sequence>
<evidence type="ECO:0000256" key="7">
    <source>
        <dbReference type="SAM" id="Phobius"/>
    </source>
</evidence>
<feature type="domain" description="Cupin type-1" evidence="9">
    <location>
        <begin position="51"/>
        <end position="197"/>
    </location>
</feature>
<feature type="compositionally biased region" description="Pro residues" evidence="6">
    <location>
        <begin position="348"/>
        <end position="357"/>
    </location>
</feature>
<keyword evidence="5" id="KW-0464">Manganese</keyword>
<evidence type="ECO:0000256" key="5">
    <source>
        <dbReference type="ARBA" id="ARBA00023211"/>
    </source>
</evidence>
<evidence type="ECO:0000256" key="4">
    <source>
        <dbReference type="ARBA" id="ARBA00022723"/>
    </source>
</evidence>
<evidence type="ECO:0000256" key="6">
    <source>
        <dbReference type="SAM" id="MobiDB-lite"/>
    </source>
</evidence>
<keyword evidence="7" id="KW-1133">Transmembrane helix</keyword>
<keyword evidence="8" id="KW-0732">Signal</keyword>
<keyword evidence="3" id="KW-0964">Secreted</keyword>
<dbReference type="Gene3D" id="2.60.120.10">
    <property type="entry name" value="Jelly Rolls"/>
    <property type="match status" value="1"/>
</dbReference>
<feature type="region of interest" description="Disordered" evidence="6">
    <location>
        <begin position="293"/>
        <end position="330"/>
    </location>
</feature>
<dbReference type="Pfam" id="PF00190">
    <property type="entry name" value="Cupin_1"/>
    <property type="match status" value="1"/>
</dbReference>
<dbReference type="GO" id="GO:0005576">
    <property type="term" value="C:extracellular region"/>
    <property type="evidence" value="ECO:0007669"/>
    <property type="project" value="UniProtKB-SubCell"/>
</dbReference>
<feature type="compositionally biased region" description="Polar residues" evidence="6">
    <location>
        <begin position="293"/>
        <end position="303"/>
    </location>
</feature>
<evidence type="ECO:0000256" key="2">
    <source>
        <dbReference type="ARBA" id="ARBA00007456"/>
    </source>
</evidence>
<keyword evidence="7" id="KW-0472">Membrane</keyword>
<feature type="chain" id="PRO_5042268958" description="Cupin type-1 domain-containing protein" evidence="8">
    <location>
        <begin position="21"/>
        <end position="473"/>
    </location>
</feature>
<dbReference type="SMART" id="SM00835">
    <property type="entry name" value="Cupin_1"/>
    <property type="match status" value="1"/>
</dbReference>
<dbReference type="InterPro" id="IPR011051">
    <property type="entry name" value="RmlC_Cupin_sf"/>
</dbReference>
<comment type="caution">
    <text evidence="10">The sequence shown here is derived from an EMBL/GenBank/DDBJ whole genome shotgun (WGS) entry which is preliminary data.</text>
</comment>
<dbReference type="PANTHER" id="PTHR31238">
    <property type="entry name" value="GERMIN-LIKE PROTEIN SUBFAMILY 3 MEMBER 3"/>
    <property type="match status" value="1"/>
</dbReference>
<accession>A0AAD5VDE9</accession>
<dbReference type="InterPro" id="IPR006045">
    <property type="entry name" value="Cupin_1"/>
</dbReference>
<dbReference type="Proteomes" id="UP001212997">
    <property type="component" value="Unassembled WGS sequence"/>
</dbReference>
<feature type="transmembrane region" description="Helical" evidence="7">
    <location>
        <begin position="407"/>
        <end position="432"/>
    </location>
</feature>
<dbReference type="InterPro" id="IPR001929">
    <property type="entry name" value="Germin"/>
</dbReference>
<name>A0AAD5VDE9_9APHY</name>
<dbReference type="SUPFAM" id="SSF51182">
    <property type="entry name" value="RmlC-like cupins"/>
    <property type="match status" value="1"/>
</dbReference>
<evidence type="ECO:0000256" key="3">
    <source>
        <dbReference type="ARBA" id="ARBA00022525"/>
    </source>
</evidence>
<keyword evidence="7" id="KW-0812">Transmembrane</keyword>
<reference evidence="10" key="1">
    <citation type="submission" date="2022-07" db="EMBL/GenBank/DDBJ databases">
        <title>Genome Sequence of Physisporinus lineatus.</title>
        <authorList>
            <person name="Buettner E."/>
        </authorList>
    </citation>
    <scope>NUCLEOTIDE SEQUENCE</scope>
    <source>
        <strain evidence="10">VT162</strain>
    </source>
</reference>
<gene>
    <name evidence="10" type="ORF">NLI96_g588</name>
</gene>
<comment type="subcellular location">
    <subcellularLocation>
        <location evidence="1">Secreted</location>
    </subcellularLocation>
</comment>
<organism evidence="10 11">
    <name type="scientific">Meripilus lineatus</name>
    <dbReference type="NCBI Taxonomy" id="2056292"/>
    <lineage>
        <taxon>Eukaryota</taxon>
        <taxon>Fungi</taxon>
        <taxon>Dikarya</taxon>
        <taxon>Basidiomycota</taxon>
        <taxon>Agaricomycotina</taxon>
        <taxon>Agaricomycetes</taxon>
        <taxon>Polyporales</taxon>
        <taxon>Meripilaceae</taxon>
        <taxon>Meripilus</taxon>
    </lineage>
</organism>
<comment type="similarity">
    <text evidence="2">Belongs to the germin family.</text>
</comment>
<dbReference type="InterPro" id="IPR014710">
    <property type="entry name" value="RmlC-like_jellyroll"/>
</dbReference>
<dbReference type="EMBL" id="JANAWD010000010">
    <property type="protein sequence ID" value="KAJ3491585.1"/>
    <property type="molecule type" value="Genomic_DNA"/>
</dbReference>
<dbReference type="AlphaFoldDB" id="A0AAD5VDE9"/>